<dbReference type="EMBL" id="BAAAUV010000025">
    <property type="protein sequence ID" value="GAA3233533.1"/>
    <property type="molecule type" value="Genomic_DNA"/>
</dbReference>
<dbReference type="InterPro" id="IPR052781">
    <property type="entry name" value="Cys_protease_inhibitor_I42"/>
</dbReference>
<feature type="domain" description="Proteinase inhibitor I42 chagasin" evidence="3">
    <location>
        <begin position="61"/>
        <end position="146"/>
    </location>
</feature>
<accession>A0ABP6QMD6</accession>
<evidence type="ECO:0000256" key="2">
    <source>
        <dbReference type="ARBA" id="ARBA00022704"/>
    </source>
</evidence>
<keyword evidence="2" id="KW-0789">Thiol protease inhibitor</keyword>
<dbReference type="Gene3D" id="2.60.40.2020">
    <property type="match status" value="1"/>
</dbReference>
<evidence type="ECO:0000313" key="5">
    <source>
        <dbReference type="Proteomes" id="UP001501237"/>
    </source>
</evidence>
<organism evidence="4 5">
    <name type="scientific">Actinocorallia longicatena</name>
    <dbReference type="NCBI Taxonomy" id="111803"/>
    <lineage>
        <taxon>Bacteria</taxon>
        <taxon>Bacillati</taxon>
        <taxon>Actinomycetota</taxon>
        <taxon>Actinomycetes</taxon>
        <taxon>Streptosporangiales</taxon>
        <taxon>Thermomonosporaceae</taxon>
        <taxon>Actinocorallia</taxon>
    </lineage>
</organism>
<sequence length="149" mass="15937">MRKIFPLVVVLALTGCGTDAAPRRPVEAGVMPPPMTAAAALAKVPPVVRLGPADDGRHVPVRPGQRIVVTLPGDTSTGYSWWVLKNDPKVLRQDGEPQISSAPPPGAGGSVTFRFTAAKKGATPLRLGYLRSWEKKKPARTWSVHVMVE</sequence>
<name>A0ABP6QMD6_9ACTN</name>
<keyword evidence="5" id="KW-1185">Reference proteome</keyword>
<dbReference type="PANTHER" id="PTHR36530">
    <property type="entry name" value="INHIBITOR OF CYSTEINE PEPTIDASE"/>
    <property type="match status" value="1"/>
</dbReference>
<evidence type="ECO:0000313" key="4">
    <source>
        <dbReference type="EMBL" id="GAA3233533.1"/>
    </source>
</evidence>
<gene>
    <name evidence="4" type="ORF">GCM10010468_66120</name>
</gene>
<dbReference type="InterPro" id="IPR036331">
    <property type="entry name" value="Chagasin-like_sf"/>
</dbReference>
<protein>
    <recommendedName>
        <fullName evidence="3">Proteinase inhibitor I42 chagasin domain-containing protein</fullName>
    </recommendedName>
</protein>
<dbReference type="RefSeq" id="WP_344836194.1">
    <property type="nucleotide sequence ID" value="NZ_BAAAUV010000025.1"/>
</dbReference>
<dbReference type="PANTHER" id="PTHR36530:SF1">
    <property type="entry name" value="AMOEBIASIN-1"/>
    <property type="match status" value="1"/>
</dbReference>
<evidence type="ECO:0000259" key="3">
    <source>
        <dbReference type="Pfam" id="PF09394"/>
    </source>
</evidence>
<dbReference type="Pfam" id="PF09394">
    <property type="entry name" value="Inhibitor_I42"/>
    <property type="match status" value="1"/>
</dbReference>
<reference evidence="5" key="1">
    <citation type="journal article" date="2019" name="Int. J. Syst. Evol. Microbiol.">
        <title>The Global Catalogue of Microorganisms (GCM) 10K type strain sequencing project: providing services to taxonomists for standard genome sequencing and annotation.</title>
        <authorList>
            <consortium name="The Broad Institute Genomics Platform"/>
            <consortium name="The Broad Institute Genome Sequencing Center for Infectious Disease"/>
            <person name="Wu L."/>
            <person name="Ma J."/>
        </authorList>
    </citation>
    <scope>NUCLEOTIDE SEQUENCE [LARGE SCALE GENOMIC DNA]</scope>
    <source>
        <strain evidence="5">JCM 9377</strain>
    </source>
</reference>
<dbReference type="Proteomes" id="UP001501237">
    <property type="component" value="Unassembled WGS sequence"/>
</dbReference>
<evidence type="ECO:0000256" key="1">
    <source>
        <dbReference type="ARBA" id="ARBA00022690"/>
    </source>
</evidence>
<dbReference type="SUPFAM" id="SSF141066">
    <property type="entry name" value="ICP-like"/>
    <property type="match status" value="1"/>
</dbReference>
<keyword evidence="1" id="KW-0646">Protease inhibitor</keyword>
<dbReference type="PROSITE" id="PS51257">
    <property type="entry name" value="PROKAR_LIPOPROTEIN"/>
    <property type="match status" value="1"/>
</dbReference>
<dbReference type="InterPro" id="IPR018990">
    <property type="entry name" value="Prot_inh_I42_chagasin"/>
</dbReference>
<proteinExistence type="predicted"/>
<comment type="caution">
    <text evidence="4">The sequence shown here is derived from an EMBL/GenBank/DDBJ whole genome shotgun (WGS) entry which is preliminary data.</text>
</comment>